<dbReference type="Pfam" id="PF20067">
    <property type="entry name" value="SSL_N"/>
    <property type="match status" value="1"/>
</dbReference>
<keyword evidence="3" id="KW-0325">Glycoprotein</keyword>
<proteinExistence type="inferred from homology"/>
<dbReference type="GO" id="GO:0016787">
    <property type="term" value="F:hydrolase activity"/>
    <property type="evidence" value="ECO:0007669"/>
    <property type="project" value="TreeGrafter"/>
</dbReference>
<feature type="transmembrane region" description="Helical" evidence="4">
    <location>
        <begin position="21"/>
        <end position="39"/>
    </location>
</feature>
<evidence type="ECO:0000313" key="6">
    <source>
        <dbReference type="EMBL" id="KAF7634794.1"/>
    </source>
</evidence>
<sequence>MVPPPPSVNFRPSKCVNFWKALIIVTAVLTSLVGISIYFNDEFEPVVYRLPQPPALKGPLKPNNYLRNAQLLLKGKISGPESLVVEKDGKNTIIYTGTWDGKLLKIANGVVKKTLKIRPGKKSYACGGSYHTEPKCGRPLGIRRLNEKEFIVAEAYSGLYSVDFENGVVTQIFSTEILIENKKCNFANDLDILDILNGTSSFTVFLSHSSTRWDRRRFLHDFLEGKSTGRLLRIDFETIHKPQASVALEGLAFANGVQLHPDGETLLVSECSRARILRYHHSGPKKGQYSVFIKNLPGFPDNIRLSSSGQSFFVGMASVRHSEQFISFIDFLGRYPWIRWGIVQLVPQQYLASLLTLFSQKYGLVLELDLTGKIIRSYHDPTGTVVQGVSQASDDGNFLYLGSFHADFIAKVPMKGG</sequence>
<protein>
    <submittedName>
        <fullName evidence="6">Str_synth domain-containing protein</fullName>
    </submittedName>
</protein>
<accession>A0A8S9ZN06</accession>
<organism evidence="6 7">
    <name type="scientific">Meloidogyne graminicola</name>
    <dbReference type="NCBI Taxonomy" id="189291"/>
    <lineage>
        <taxon>Eukaryota</taxon>
        <taxon>Metazoa</taxon>
        <taxon>Ecdysozoa</taxon>
        <taxon>Nematoda</taxon>
        <taxon>Chromadorea</taxon>
        <taxon>Rhabditida</taxon>
        <taxon>Tylenchina</taxon>
        <taxon>Tylenchomorpha</taxon>
        <taxon>Tylenchoidea</taxon>
        <taxon>Meloidogynidae</taxon>
        <taxon>Meloidogyninae</taxon>
        <taxon>Meloidogyne</taxon>
    </lineage>
</organism>
<comment type="caution">
    <text evidence="6">The sequence shown here is derived from an EMBL/GenBank/DDBJ whole genome shotgun (WGS) entry which is preliminary data.</text>
</comment>
<dbReference type="OrthoDB" id="5307922at2759"/>
<dbReference type="EMBL" id="JABEBT010000051">
    <property type="protein sequence ID" value="KAF7634794.1"/>
    <property type="molecule type" value="Genomic_DNA"/>
</dbReference>
<name>A0A8S9ZN06_9BILA</name>
<evidence type="ECO:0000256" key="4">
    <source>
        <dbReference type="SAM" id="Phobius"/>
    </source>
</evidence>
<reference evidence="6" key="1">
    <citation type="journal article" date="2020" name="Ecol. Evol.">
        <title>Genome structure and content of the rice root-knot nematode (Meloidogyne graminicola).</title>
        <authorList>
            <person name="Phan N.T."/>
            <person name="Danchin E.G.J."/>
            <person name="Klopp C."/>
            <person name="Perfus-Barbeoch L."/>
            <person name="Kozlowski D.K."/>
            <person name="Koutsovoulos G.D."/>
            <person name="Lopez-Roques C."/>
            <person name="Bouchez O."/>
            <person name="Zahm M."/>
            <person name="Besnard G."/>
            <person name="Bellafiore S."/>
        </authorList>
    </citation>
    <scope>NUCLEOTIDE SEQUENCE</scope>
    <source>
        <strain evidence="6">VN-18</strain>
    </source>
</reference>
<keyword evidence="7" id="KW-1185">Reference proteome</keyword>
<dbReference type="PANTHER" id="PTHR10426">
    <property type="entry name" value="STRICTOSIDINE SYNTHASE-RELATED"/>
    <property type="match status" value="1"/>
</dbReference>
<dbReference type="InterPro" id="IPR011042">
    <property type="entry name" value="6-blade_b-propeller_TolB-like"/>
</dbReference>
<keyword evidence="4" id="KW-0812">Transmembrane</keyword>
<dbReference type="InterPro" id="IPR018119">
    <property type="entry name" value="Strictosidine_synth_cons-reg"/>
</dbReference>
<dbReference type="Proteomes" id="UP000605970">
    <property type="component" value="Unassembled WGS sequence"/>
</dbReference>
<dbReference type="PANTHER" id="PTHR10426:SF88">
    <property type="entry name" value="ADIPOCYTE PLASMA MEMBRANE-ASSOCIATED PROTEIN HEMOMUCIN-RELATED"/>
    <property type="match status" value="1"/>
</dbReference>
<feature type="domain" description="Strictosidine synthase conserved region" evidence="5">
    <location>
        <begin position="203"/>
        <end position="283"/>
    </location>
</feature>
<evidence type="ECO:0000256" key="1">
    <source>
        <dbReference type="ARBA" id="ARBA00009191"/>
    </source>
</evidence>
<comment type="similarity">
    <text evidence="1">Belongs to the strictosidine synthase family.</text>
</comment>
<evidence type="ECO:0000256" key="3">
    <source>
        <dbReference type="ARBA" id="ARBA00023180"/>
    </source>
</evidence>
<keyword evidence="4" id="KW-0472">Membrane</keyword>
<gene>
    <name evidence="6" type="ORF">Mgra_00005827</name>
</gene>
<keyword evidence="2" id="KW-0597">Phosphoprotein</keyword>
<dbReference type="GO" id="GO:0012505">
    <property type="term" value="C:endomembrane system"/>
    <property type="evidence" value="ECO:0007669"/>
    <property type="project" value="TreeGrafter"/>
</dbReference>
<dbReference type="SUPFAM" id="SSF63829">
    <property type="entry name" value="Calcium-dependent phosphotriesterase"/>
    <property type="match status" value="1"/>
</dbReference>
<evidence type="ECO:0000256" key="2">
    <source>
        <dbReference type="ARBA" id="ARBA00022553"/>
    </source>
</evidence>
<evidence type="ECO:0000259" key="5">
    <source>
        <dbReference type="Pfam" id="PF03088"/>
    </source>
</evidence>
<dbReference type="Gene3D" id="2.120.10.30">
    <property type="entry name" value="TolB, C-terminal domain"/>
    <property type="match status" value="1"/>
</dbReference>
<dbReference type="AlphaFoldDB" id="A0A8S9ZN06"/>
<keyword evidence="4" id="KW-1133">Transmembrane helix</keyword>
<evidence type="ECO:0000313" key="7">
    <source>
        <dbReference type="Proteomes" id="UP000605970"/>
    </source>
</evidence>
<dbReference type="Pfam" id="PF03088">
    <property type="entry name" value="Str_synth"/>
    <property type="match status" value="1"/>
</dbReference>